<keyword evidence="3" id="KW-1185">Reference proteome</keyword>
<name>A0A0L6JN29_9FIRM</name>
<comment type="caution">
    <text evidence="2">The sequence shown here is derived from an EMBL/GenBank/DDBJ whole genome shotgun (WGS) entry which is preliminary data.</text>
</comment>
<dbReference type="Proteomes" id="UP000036923">
    <property type="component" value="Unassembled WGS sequence"/>
</dbReference>
<organism evidence="2 3">
    <name type="scientific">Pseudobacteroides cellulosolvens ATCC 35603 = DSM 2933</name>
    <dbReference type="NCBI Taxonomy" id="398512"/>
    <lineage>
        <taxon>Bacteria</taxon>
        <taxon>Bacillati</taxon>
        <taxon>Bacillota</taxon>
        <taxon>Clostridia</taxon>
        <taxon>Eubacteriales</taxon>
        <taxon>Oscillospiraceae</taxon>
        <taxon>Pseudobacteroides</taxon>
    </lineage>
</organism>
<dbReference type="RefSeq" id="WP_036946962.1">
    <property type="nucleotide sequence ID" value="NZ_KN050764.1"/>
</dbReference>
<keyword evidence="1" id="KW-0812">Transmembrane</keyword>
<evidence type="ECO:0000313" key="3">
    <source>
        <dbReference type="Proteomes" id="UP000036923"/>
    </source>
</evidence>
<evidence type="ECO:0000256" key="1">
    <source>
        <dbReference type="SAM" id="Phobius"/>
    </source>
</evidence>
<dbReference type="eggNOG" id="ENOG5032ZJH">
    <property type="taxonomic scope" value="Bacteria"/>
</dbReference>
<keyword evidence="1" id="KW-1133">Transmembrane helix</keyword>
<dbReference type="AlphaFoldDB" id="A0A0L6JN29"/>
<evidence type="ECO:0008006" key="4">
    <source>
        <dbReference type="Google" id="ProtNLM"/>
    </source>
</evidence>
<proteinExistence type="predicted"/>
<sequence length="129" mass="14937" precursor="true">MHNTKIFIGIILLVSGMLVFSLVSSYYLNRSAQKIDYQIRKIEANSRSNDWINANIELSNLEKQWKKSSNTWAMLIDHVEIDNIDDSLTRMKEYIKAKNSVLSLGELASLKQYVNHIPQKESFSLINIF</sequence>
<reference evidence="3" key="1">
    <citation type="submission" date="2015-07" db="EMBL/GenBank/DDBJ databases">
        <title>Near-Complete Genome Sequence of the Cellulolytic Bacterium Bacteroides (Pseudobacteroides) cellulosolvens ATCC 35603.</title>
        <authorList>
            <person name="Dassa B."/>
            <person name="Utturkar S.M."/>
            <person name="Klingeman D.M."/>
            <person name="Hurt R.A."/>
            <person name="Keller M."/>
            <person name="Xu J."/>
            <person name="Reddy Y.H.K."/>
            <person name="Borovok I."/>
            <person name="Grinberg I.R."/>
            <person name="Lamed R."/>
            <person name="Zhivin O."/>
            <person name="Bayer E.A."/>
            <person name="Brown S.D."/>
        </authorList>
    </citation>
    <scope>NUCLEOTIDE SEQUENCE [LARGE SCALE GENOMIC DNA]</scope>
    <source>
        <strain evidence="3">DSM 2933</strain>
    </source>
</reference>
<dbReference type="OrthoDB" id="3034917at2"/>
<dbReference type="STRING" id="398512.Bccel_2047"/>
<protein>
    <recommendedName>
        <fullName evidence="4">DUF4363 family protein</fullName>
    </recommendedName>
</protein>
<gene>
    <name evidence="2" type="ORF">Bccel_2047</name>
</gene>
<dbReference type="InterPro" id="IPR025373">
    <property type="entry name" value="DUF4363"/>
</dbReference>
<keyword evidence="1" id="KW-0472">Membrane</keyword>
<dbReference type="EMBL" id="LGTC01000001">
    <property type="protein sequence ID" value="KNY26782.1"/>
    <property type="molecule type" value="Genomic_DNA"/>
</dbReference>
<accession>A0A0L6JN29</accession>
<feature type="transmembrane region" description="Helical" evidence="1">
    <location>
        <begin position="6"/>
        <end position="28"/>
    </location>
</feature>
<evidence type="ECO:0000313" key="2">
    <source>
        <dbReference type="EMBL" id="KNY26782.1"/>
    </source>
</evidence>
<dbReference type="Pfam" id="PF14276">
    <property type="entry name" value="DUF4363"/>
    <property type="match status" value="1"/>
</dbReference>